<evidence type="ECO:0000256" key="1">
    <source>
        <dbReference type="SAM" id="Phobius"/>
    </source>
</evidence>
<keyword evidence="1" id="KW-0472">Membrane</keyword>
<comment type="caution">
    <text evidence="2">The sequence shown here is derived from an EMBL/GenBank/DDBJ whole genome shotgun (WGS) entry which is preliminary data.</text>
</comment>
<evidence type="ECO:0000313" key="2">
    <source>
        <dbReference type="EMBL" id="MFD1870892.1"/>
    </source>
</evidence>
<keyword evidence="3" id="KW-1185">Reference proteome</keyword>
<keyword evidence="1" id="KW-0812">Transmembrane</keyword>
<keyword evidence="1" id="KW-1133">Transmembrane helix</keyword>
<dbReference type="RefSeq" id="WP_382311054.1">
    <property type="nucleotide sequence ID" value="NZ_JBHUFD010000001.1"/>
</dbReference>
<feature type="transmembrane region" description="Helical" evidence="1">
    <location>
        <begin position="37"/>
        <end position="53"/>
    </location>
</feature>
<organism evidence="2 3">
    <name type="scientific">Hymenobacter bucti</name>
    <dbReference type="NCBI Taxonomy" id="1844114"/>
    <lineage>
        <taxon>Bacteria</taxon>
        <taxon>Pseudomonadati</taxon>
        <taxon>Bacteroidota</taxon>
        <taxon>Cytophagia</taxon>
        <taxon>Cytophagales</taxon>
        <taxon>Hymenobacteraceae</taxon>
        <taxon>Hymenobacter</taxon>
    </lineage>
</organism>
<protein>
    <recommendedName>
        <fullName evidence="4">Signal peptidase</fullName>
    </recommendedName>
</protein>
<evidence type="ECO:0008006" key="4">
    <source>
        <dbReference type="Google" id="ProtNLM"/>
    </source>
</evidence>
<proteinExistence type="predicted"/>
<dbReference type="Proteomes" id="UP001597197">
    <property type="component" value="Unassembled WGS sequence"/>
</dbReference>
<name>A0ABW4QMV4_9BACT</name>
<reference evidence="3" key="1">
    <citation type="journal article" date="2019" name="Int. J. Syst. Evol. Microbiol.">
        <title>The Global Catalogue of Microorganisms (GCM) 10K type strain sequencing project: providing services to taxonomists for standard genome sequencing and annotation.</title>
        <authorList>
            <consortium name="The Broad Institute Genomics Platform"/>
            <consortium name="The Broad Institute Genome Sequencing Center for Infectious Disease"/>
            <person name="Wu L."/>
            <person name="Ma J."/>
        </authorList>
    </citation>
    <scope>NUCLEOTIDE SEQUENCE [LARGE SCALE GENOMIC DNA]</scope>
    <source>
        <strain evidence="3">CGMCC 1.15795</strain>
    </source>
</reference>
<accession>A0ABW4QMV4</accession>
<evidence type="ECO:0000313" key="3">
    <source>
        <dbReference type="Proteomes" id="UP001597197"/>
    </source>
</evidence>
<gene>
    <name evidence="2" type="ORF">ACFSDX_00530</name>
</gene>
<dbReference type="EMBL" id="JBHUFD010000001">
    <property type="protein sequence ID" value="MFD1870892.1"/>
    <property type="molecule type" value="Genomic_DNA"/>
</dbReference>
<sequence length="87" mass="10128">MKFDKSLLKTVFFAFGVVTFVIATYQTVLQNDLVGNYWIYMISLGCWLPLQYWRRQEARRAKEIEVAKQVAALNKPTAGKKSPKKKR</sequence>
<feature type="transmembrane region" description="Helical" evidence="1">
    <location>
        <begin position="7"/>
        <end position="25"/>
    </location>
</feature>